<gene>
    <name evidence="1" type="ORF">CTEN0397_LOCUS5405</name>
</gene>
<dbReference type="InterPro" id="IPR044845">
    <property type="entry name" value="HPAT/SRGT1-like"/>
</dbReference>
<protein>
    <submittedName>
        <fullName evidence="1">Uncharacterized protein</fullName>
    </submittedName>
</protein>
<dbReference type="PANTHER" id="PTHR31485">
    <property type="entry name" value="PEPTIDYL SERINE ALPHA-GALACTOSYLTRANSFERASE"/>
    <property type="match status" value="1"/>
</dbReference>
<organism evidence="1">
    <name type="scientific">Cyclophora tenuis</name>
    <name type="common">Marine diatom</name>
    <dbReference type="NCBI Taxonomy" id="216820"/>
    <lineage>
        <taxon>Eukaryota</taxon>
        <taxon>Sar</taxon>
        <taxon>Stramenopiles</taxon>
        <taxon>Ochrophyta</taxon>
        <taxon>Bacillariophyta</taxon>
        <taxon>Fragilariophyceae</taxon>
        <taxon>Fragilariophycidae</taxon>
        <taxon>Cyclophorales</taxon>
        <taxon>Cyclophoraceae</taxon>
        <taxon>Cyclophora</taxon>
    </lineage>
</organism>
<dbReference type="EMBL" id="HBFW01008318">
    <property type="protein sequence ID" value="CAD8934372.1"/>
    <property type="molecule type" value="Transcribed_RNA"/>
</dbReference>
<evidence type="ECO:0000313" key="1">
    <source>
        <dbReference type="EMBL" id="CAD8934372.1"/>
    </source>
</evidence>
<reference evidence="1" key="1">
    <citation type="submission" date="2021-01" db="EMBL/GenBank/DDBJ databases">
        <authorList>
            <person name="Corre E."/>
            <person name="Pelletier E."/>
            <person name="Niang G."/>
            <person name="Scheremetjew M."/>
            <person name="Finn R."/>
            <person name="Kale V."/>
            <person name="Holt S."/>
            <person name="Cochrane G."/>
            <person name="Meng A."/>
            <person name="Brown T."/>
            <person name="Cohen L."/>
        </authorList>
    </citation>
    <scope>NUCLEOTIDE SEQUENCE</scope>
    <source>
        <strain evidence="1">ECT3854</strain>
    </source>
</reference>
<dbReference type="PANTHER" id="PTHR31485:SF7">
    <property type="entry name" value="PEPTIDYL SERINE ALPHA-GALACTOSYLTRANSFERASE"/>
    <property type="match status" value="1"/>
</dbReference>
<proteinExistence type="predicted"/>
<sequence>MKVKQPGHVTRIVSGCKEEEAAAMNEWFRAHIQRMSRRFHLHFTPHFSGVKDGKGDSVGDYKFFNKPFGLRHWMEHAEHMTRHQHDDIVILIDPDMALLRPITGDFSSERETVISPRRQKRKLGVRVDHGLPFAQTYGLGSQWERFDLDAIAGPDSPTKLVTKEDGALFYPAGPPYLATVKDMYNIAVMWTEFAPKVYAQYPHLLAEMYAFCIAAAHLGLKHQLVDSIMVSNTEASGEGWPLVDKIPNDDICEFGKNPRHEVYALPSVVHLCQRYSVGDAWFFGKRKVPADIYECETPLFTEPPRDVVNQYDYKWPPNAKEKTALEPAILKREAFMVCYLTRLVNDAATYYKKQSCRSKINLEKTQKFVSLFKRHHS</sequence>
<dbReference type="GO" id="GO:0016757">
    <property type="term" value="F:glycosyltransferase activity"/>
    <property type="evidence" value="ECO:0007669"/>
    <property type="project" value="InterPro"/>
</dbReference>
<name>A0A7S1D2M9_CYCTE</name>
<accession>A0A7S1D2M9</accession>
<dbReference type="AlphaFoldDB" id="A0A7S1D2M9"/>